<dbReference type="SMART" id="SM00450">
    <property type="entry name" value="RHOD"/>
    <property type="match status" value="1"/>
</dbReference>
<name>A0A0L0D1P9_THETB</name>
<evidence type="ECO:0000313" key="3">
    <source>
        <dbReference type="Proteomes" id="UP000054408"/>
    </source>
</evidence>
<proteinExistence type="predicted"/>
<dbReference type="RefSeq" id="XP_013763035.1">
    <property type="nucleotide sequence ID" value="XM_013907581.1"/>
</dbReference>
<dbReference type="eggNOG" id="KOG1530">
    <property type="taxonomic scope" value="Eukaryota"/>
</dbReference>
<evidence type="ECO:0000259" key="1">
    <source>
        <dbReference type="PROSITE" id="PS50206"/>
    </source>
</evidence>
<dbReference type="InterPro" id="IPR036873">
    <property type="entry name" value="Rhodanese-like_dom_sf"/>
</dbReference>
<dbReference type="Pfam" id="PF00581">
    <property type="entry name" value="Rhodanese"/>
    <property type="match status" value="1"/>
</dbReference>
<dbReference type="GeneID" id="25559992"/>
<reference evidence="2 3" key="1">
    <citation type="submission" date="2010-05" db="EMBL/GenBank/DDBJ databases">
        <title>The Genome Sequence of Thecamonas trahens ATCC 50062.</title>
        <authorList>
            <consortium name="The Broad Institute Genome Sequencing Platform"/>
            <person name="Russ C."/>
            <person name="Cuomo C."/>
            <person name="Shea T."/>
            <person name="Young S.K."/>
            <person name="Zeng Q."/>
            <person name="Koehrsen M."/>
            <person name="Haas B."/>
            <person name="Borodovsky M."/>
            <person name="Guigo R."/>
            <person name="Alvarado L."/>
            <person name="Berlin A."/>
            <person name="Bochicchio J."/>
            <person name="Borenstein D."/>
            <person name="Chapman S."/>
            <person name="Chen Z."/>
            <person name="Freedman E."/>
            <person name="Gellesch M."/>
            <person name="Goldberg J."/>
            <person name="Griggs A."/>
            <person name="Gujja S."/>
            <person name="Heilman E."/>
            <person name="Heiman D."/>
            <person name="Hepburn T."/>
            <person name="Howarth C."/>
            <person name="Jen D."/>
            <person name="Larson L."/>
            <person name="Mehta T."/>
            <person name="Park D."/>
            <person name="Pearson M."/>
            <person name="Roberts A."/>
            <person name="Saif S."/>
            <person name="Shenoy N."/>
            <person name="Sisk P."/>
            <person name="Stolte C."/>
            <person name="Sykes S."/>
            <person name="Thomson T."/>
            <person name="Walk T."/>
            <person name="White J."/>
            <person name="Yandava C."/>
            <person name="Burger G."/>
            <person name="Gray M.W."/>
            <person name="Holland P.W.H."/>
            <person name="King N."/>
            <person name="Lang F.B.F."/>
            <person name="Roger A.J."/>
            <person name="Ruiz-Trillo I."/>
            <person name="Lander E."/>
            <person name="Nusbaum C."/>
        </authorList>
    </citation>
    <scope>NUCLEOTIDE SEQUENCE [LARGE SCALE GENOMIC DNA]</scope>
    <source>
        <strain evidence="2 3">ATCC 50062</strain>
    </source>
</reference>
<dbReference type="SUPFAM" id="SSF52821">
    <property type="entry name" value="Rhodanese/Cell cycle control phosphatase"/>
    <property type="match status" value="1"/>
</dbReference>
<dbReference type="PANTHER" id="PTHR44086:SF10">
    <property type="entry name" value="THIOSULFATE SULFURTRANSFERASE_RHODANESE-LIKE DOMAIN-CONTAINING PROTEIN 3"/>
    <property type="match status" value="1"/>
</dbReference>
<protein>
    <submittedName>
        <fullName evidence="2">Rhodanese domain-containing protein</fullName>
    </submittedName>
</protein>
<organism evidence="2 3">
    <name type="scientific">Thecamonas trahens ATCC 50062</name>
    <dbReference type="NCBI Taxonomy" id="461836"/>
    <lineage>
        <taxon>Eukaryota</taxon>
        <taxon>Apusozoa</taxon>
        <taxon>Apusomonadida</taxon>
        <taxon>Apusomonadidae</taxon>
        <taxon>Thecamonas</taxon>
    </lineage>
</organism>
<dbReference type="InterPro" id="IPR001763">
    <property type="entry name" value="Rhodanese-like_dom"/>
</dbReference>
<dbReference type="Proteomes" id="UP000054408">
    <property type="component" value="Unassembled WGS sequence"/>
</dbReference>
<feature type="domain" description="Rhodanese" evidence="1">
    <location>
        <begin position="36"/>
        <end position="132"/>
    </location>
</feature>
<evidence type="ECO:0000313" key="2">
    <source>
        <dbReference type="EMBL" id="KNC46055.1"/>
    </source>
</evidence>
<accession>A0A0L0D1P9</accession>
<keyword evidence="3" id="KW-1185">Reference proteome</keyword>
<dbReference type="GO" id="GO:0005739">
    <property type="term" value="C:mitochondrion"/>
    <property type="evidence" value="ECO:0007669"/>
    <property type="project" value="TreeGrafter"/>
</dbReference>
<dbReference type="Gene3D" id="3.40.250.10">
    <property type="entry name" value="Rhodanese-like domain"/>
    <property type="match status" value="1"/>
</dbReference>
<dbReference type="PANTHER" id="PTHR44086">
    <property type="entry name" value="THIOSULFATE SULFURTRANSFERASE RDL2, MITOCHONDRIAL-RELATED"/>
    <property type="match status" value="1"/>
</dbReference>
<dbReference type="EMBL" id="GL349433">
    <property type="protein sequence ID" value="KNC46055.1"/>
    <property type="molecule type" value="Genomic_DNA"/>
</dbReference>
<dbReference type="OMA" id="KTFNTIC"/>
<dbReference type="GO" id="GO:0004792">
    <property type="term" value="F:thiosulfate-cyanide sulfurtransferase activity"/>
    <property type="evidence" value="ECO:0007669"/>
    <property type="project" value="TreeGrafter"/>
</dbReference>
<dbReference type="PROSITE" id="PS50206">
    <property type="entry name" value="RHODANESE_3"/>
    <property type="match status" value="1"/>
</dbReference>
<gene>
    <name evidence="2" type="ORF">AMSG_00173</name>
</gene>
<sequence>MLRLTHQITLTAARTSTLPQLAMVGSIAKAELKTKLEDGVYLIDVRTPDEVASTGIIPHAVNVPLDAIPPLFEYPSEESWEDAGLPPLPPKDTPIIFYCRSGARSGMAANYAEQAGWTNTINYEGSWLDWSPTG</sequence>
<dbReference type="STRING" id="461836.A0A0L0D1P9"/>
<dbReference type="AlphaFoldDB" id="A0A0L0D1P9"/>
<dbReference type="OrthoDB" id="566238at2759"/>